<dbReference type="Proteomes" id="UP000185728">
    <property type="component" value="Unassembled WGS sequence"/>
</dbReference>
<protein>
    <recommendedName>
        <fullName evidence="3">Transposase</fullName>
    </recommendedName>
</protein>
<comment type="caution">
    <text evidence="1">The sequence shown here is derived from an EMBL/GenBank/DDBJ whole genome shotgun (WGS) entry which is preliminary data.</text>
</comment>
<keyword evidence="2" id="KW-1185">Reference proteome</keyword>
<reference evidence="1 2" key="1">
    <citation type="submission" date="2017-01" db="EMBL/GenBank/DDBJ databases">
        <authorList>
            <person name="Varghese N."/>
            <person name="Submissions S."/>
        </authorList>
    </citation>
    <scope>NUCLEOTIDE SEQUENCE [LARGE SCALE GENOMIC DNA]</scope>
    <source>
        <strain evidence="1 2">DSM 2061</strain>
    </source>
</reference>
<proteinExistence type="predicted"/>
<evidence type="ECO:0000313" key="1">
    <source>
        <dbReference type="EMBL" id="SIS94671.1"/>
    </source>
</evidence>
<sequence>MNMQKTYSKSRMIVDCLRIHVWSYLKIYARKYRKAYYHLLSL</sequence>
<name>A0ABY1KYR3_9FLAO</name>
<evidence type="ECO:0000313" key="2">
    <source>
        <dbReference type="Proteomes" id="UP000185728"/>
    </source>
</evidence>
<organism evidence="1 2">
    <name type="scientific">Zobellia uliginosa</name>
    <dbReference type="NCBI Taxonomy" id="143224"/>
    <lineage>
        <taxon>Bacteria</taxon>
        <taxon>Pseudomonadati</taxon>
        <taxon>Bacteroidota</taxon>
        <taxon>Flavobacteriia</taxon>
        <taxon>Flavobacteriales</taxon>
        <taxon>Flavobacteriaceae</taxon>
        <taxon>Zobellia</taxon>
    </lineage>
</organism>
<gene>
    <name evidence="1" type="ORF">SAMN05421766_105114</name>
</gene>
<dbReference type="EMBL" id="FTOB01000005">
    <property type="protein sequence ID" value="SIS94671.1"/>
    <property type="molecule type" value="Genomic_DNA"/>
</dbReference>
<evidence type="ECO:0008006" key="3">
    <source>
        <dbReference type="Google" id="ProtNLM"/>
    </source>
</evidence>
<accession>A0ABY1KYR3</accession>